<dbReference type="InterPro" id="IPR044822">
    <property type="entry name" value="Myb_DNA-bind_4"/>
</dbReference>
<evidence type="ECO:0000259" key="2">
    <source>
        <dbReference type="Pfam" id="PF13837"/>
    </source>
</evidence>
<dbReference type="RefSeq" id="XP_025413005.1">
    <property type="nucleotide sequence ID" value="XM_025557220.1"/>
</dbReference>
<dbReference type="Proteomes" id="UP000694846">
    <property type="component" value="Unplaced"/>
</dbReference>
<protein>
    <submittedName>
        <fullName evidence="5">Uncharacterized protein LOC112685364</fullName>
    </submittedName>
</protein>
<feature type="domain" description="Myb/SANT-like DNA-binding" evidence="2">
    <location>
        <begin position="8"/>
        <end position="96"/>
    </location>
</feature>
<name>A0A2S2QEZ8_9HEMI</name>
<reference evidence="3" key="1">
    <citation type="submission" date="2018-04" db="EMBL/GenBank/DDBJ databases">
        <title>Transcriptome assembly of Sipha flava.</title>
        <authorList>
            <person name="Scully E.D."/>
            <person name="Geib S.M."/>
            <person name="Palmer N.A."/>
            <person name="Koch K."/>
            <person name="Bradshaw J."/>
            <person name="Heng-Moss T."/>
            <person name="Sarath G."/>
        </authorList>
    </citation>
    <scope>NUCLEOTIDE SEQUENCE</scope>
</reference>
<dbReference type="GeneID" id="112685364"/>
<sequence>MDAKKRYIWSDRETEHFIRLIIDMGMTNMLDSKRKRNSDLYSSLVEPMAAAGFNRDATQLRTKWKHLKQDYKVELVRIEKNGAASSRMSYFHLLHEVLSCKPSDAMTYLCEVVSNSPPRLDAVDIIKTEYTEDMRMETDFYRVNEPQVDIIQTCDVQTQTDTTPERQVLQKLHSLENSMRSLREECKRDREKQNVLMEKNIRRMFENQKLLMDEFFAKTKCLLEAEIKD</sequence>
<keyword evidence="4" id="KW-1185">Reference proteome</keyword>
<evidence type="ECO:0000313" key="3">
    <source>
        <dbReference type="EMBL" id="MBY76304.1"/>
    </source>
</evidence>
<proteinExistence type="predicted"/>
<keyword evidence="1" id="KW-0175">Coiled coil</keyword>
<feature type="coiled-coil region" evidence="1">
    <location>
        <begin position="165"/>
        <end position="199"/>
    </location>
</feature>
<dbReference type="OrthoDB" id="691673at2759"/>
<dbReference type="Gene3D" id="1.10.10.60">
    <property type="entry name" value="Homeodomain-like"/>
    <property type="match status" value="1"/>
</dbReference>
<dbReference type="Pfam" id="PF13837">
    <property type="entry name" value="Myb_DNA-bind_4"/>
    <property type="match status" value="1"/>
</dbReference>
<organism evidence="3">
    <name type="scientific">Sipha flava</name>
    <name type="common">yellow sugarcane aphid</name>
    <dbReference type="NCBI Taxonomy" id="143950"/>
    <lineage>
        <taxon>Eukaryota</taxon>
        <taxon>Metazoa</taxon>
        <taxon>Ecdysozoa</taxon>
        <taxon>Arthropoda</taxon>
        <taxon>Hexapoda</taxon>
        <taxon>Insecta</taxon>
        <taxon>Pterygota</taxon>
        <taxon>Neoptera</taxon>
        <taxon>Paraneoptera</taxon>
        <taxon>Hemiptera</taxon>
        <taxon>Sternorrhyncha</taxon>
        <taxon>Aphidomorpha</taxon>
        <taxon>Aphidoidea</taxon>
        <taxon>Aphididae</taxon>
        <taxon>Sipha</taxon>
    </lineage>
</organism>
<dbReference type="EMBL" id="GGMS01007101">
    <property type="protein sequence ID" value="MBY76304.1"/>
    <property type="molecule type" value="Transcribed_RNA"/>
</dbReference>
<evidence type="ECO:0000256" key="1">
    <source>
        <dbReference type="SAM" id="Coils"/>
    </source>
</evidence>
<gene>
    <name evidence="5" type="primary">LOC112685364</name>
    <name evidence="3" type="ORF">g.102863</name>
</gene>
<evidence type="ECO:0000313" key="5">
    <source>
        <dbReference type="RefSeq" id="XP_025413005.1"/>
    </source>
</evidence>
<reference evidence="5" key="2">
    <citation type="submission" date="2025-04" db="UniProtKB">
        <authorList>
            <consortium name="RefSeq"/>
        </authorList>
    </citation>
    <scope>IDENTIFICATION</scope>
</reference>
<evidence type="ECO:0000313" key="4">
    <source>
        <dbReference type="Proteomes" id="UP000694846"/>
    </source>
</evidence>
<dbReference type="AlphaFoldDB" id="A0A2S2QEZ8"/>
<accession>A0A2S2QEZ8</accession>